<accession>A0A640T9U1</accession>
<dbReference type="Proteomes" id="UP000429552">
    <property type="component" value="Unassembled WGS sequence"/>
</dbReference>
<evidence type="ECO:0000313" key="4">
    <source>
        <dbReference type="Proteomes" id="UP001210609"/>
    </source>
</evidence>
<evidence type="ECO:0000313" key="2">
    <source>
        <dbReference type="EMBL" id="WAT94949.1"/>
    </source>
</evidence>
<dbReference type="RefSeq" id="WP_159484151.1">
    <property type="nucleotide sequence ID" value="NZ_BLIP01000001.1"/>
</dbReference>
<reference evidence="2 4" key="2">
    <citation type="submission" date="2022-12" db="EMBL/GenBank/DDBJ databases">
        <authorList>
            <person name="Ruckert C."/>
            <person name="Busche T."/>
            <person name="Kalinowski J."/>
            <person name="Wittmann C."/>
        </authorList>
    </citation>
    <scope>NUCLEOTIDE SEQUENCE [LARGE SCALE GENOMIC DNA]</scope>
    <source>
        <strain evidence="2 4">DSM 40555</strain>
    </source>
</reference>
<dbReference type="Proteomes" id="UP001210609">
    <property type="component" value="Chromosome"/>
</dbReference>
<proteinExistence type="predicted"/>
<gene>
    <name evidence="1" type="ORF">Sliba_05510</name>
    <name evidence="2" type="ORF">STRLI_000621</name>
</gene>
<dbReference type="EMBL" id="CP114202">
    <property type="protein sequence ID" value="WAT94949.1"/>
    <property type="molecule type" value="Genomic_DNA"/>
</dbReference>
<dbReference type="EMBL" id="BLIP01000001">
    <property type="protein sequence ID" value="GFE20098.1"/>
    <property type="molecule type" value="Genomic_DNA"/>
</dbReference>
<keyword evidence="4" id="KW-1185">Reference proteome</keyword>
<reference evidence="1 3" key="1">
    <citation type="submission" date="2019-12" db="EMBL/GenBank/DDBJ databases">
        <title>Whole genome shotgun sequence of Streptomyces libani subsp. libani NBRC 13452.</title>
        <authorList>
            <person name="Ichikawa N."/>
            <person name="Kimura A."/>
            <person name="Kitahashi Y."/>
            <person name="Komaki H."/>
            <person name="Tamura T."/>
        </authorList>
    </citation>
    <scope>NUCLEOTIDE SEQUENCE [LARGE SCALE GENOMIC DNA]</scope>
    <source>
        <strain evidence="1 3">NBRC 13452</strain>
    </source>
</reference>
<sequence length="178" mass="19694">MSTSTIPAEAAVGRRVAFSHINDPKRTEGVITHVAGPDIKVRLDGQRSNLHLRADYEGLRYLAEIVPVSVLPMGRFQPSTQHAGIDYEYDGVLVVEFDEGDMAAITSDRAKAEGAVATYLREQAGIDDETTVRDELAELQLQWVVFEWQPEGAECDWLMNPAAADDDESLQVYYLPVA</sequence>
<name>A0A640T9U1_STRNI</name>
<organism evidence="1 3">
    <name type="scientific">Streptomyces nigrescens</name>
    <dbReference type="NCBI Taxonomy" id="1920"/>
    <lineage>
        <taxon>Bacteria</taxon>
        <taxon>Bacillati</taxon>
        <taxon>Actinomycetota</taxon>
        <taxon>Actinomycetes</taxon>
        <taxon>Kitasatosporales</taxon>
        <taxon>Streptomycetaceae</taxon>
        <taxon>Streptomyces</taxon>
    </lineage>
</organism>
<evidence type="ECO:0000313" key="3">
    <source>
        <dbReference type="Proteomes" id="UP000429552"/>
    </source>
</evidence>
<evidence type="ECO:0000313" key="1">
    <source>
        <dbReference type="EMBL" id="GFE20098.1"/>
    </source>
</evidence>
<protein>
    <submittedName>
        <fullName evidence="1">Uncharacterized protein</fullName>
    </submittedName>
</protein>
<dbReference type="AlphaFoldDB" id="A0A640T9U1"/>